<evidence type="ECO:0000256" key="5">
    <source>
        <dbReference type="RuleBase" id="RU003476"/>
    </source>
</evidence>
<evidence type="ECO:0000259" key="6">
    <source>
        <dbReference type="PROSITE" id="PS51462"/>
    </source>
</evidence>
<organism evidence="7 8">
    <name type="scientific">Actinomadura violacea</name>
    <dbReference type="NCBI Taxonomy" id="2819934"/>
    <lineage>
        <taxon>Bacteria</taxon>
        <taxon>Bacillati</taxon>
        <taxon>Actinomycetota</taxon>
        <taxon>Actinomycetes</taxon>
        <taxon>Streptosporangiales</taxon>
        <taxon>Thermomonosporaceae</taxon>
        <taxon>Actinomadura</taxon>
    </lineage>
</organism>
<accession>A0ABS3RXI1</accession>
<feature type="domain" description="Nudix hydrolase" evidence="6">
    <location>
        <begin position="144"/>
        <end position="278"/>
    </location>
</feature>
<dbReference type="SUPFAM" id="SSF55811">
    <property type="entry name" value="Nudix"/>
    <property type="match status" value="1"/>
</dbReference>
<dbReference type="PANTHER" id="PTHR43046:SF12">
    <property type="entry name" value="GDP-MANNOSE MANNOSYL HYDROLASE"/>
    <property type="match status" value="1"/>
</dbReference>
<keyword evidence="8" id="KW-1185">Reference proteome</keyword>
<dbReference type="InterPro" id="IPR000086">
    <property type="entry name" value="NUDIX_hydrolase_dom"/>
</dbReference>
<evidence type="ECO:0000256" key="4">
    <source>
        <dbReference type="ARBA" id="ARBA00022842"/>
    </source>
</evidence>
<comment type="caution">
    <text evidence="7">The sequence shown here is derived from an EMBL/GenBank/DDBJ whole genome shotgun (WGS) entry which is preliminary data.</text>
</comment>
<comment type="similarity">
    <text evidence="2 5">Belongs to the Nudix hydrolase family.</text>
</comment>
<proteinExistence type="inferred from homology"/>
<dbReference type="InterPro" id="IPR020084">
    <property type="entry name" value="NUDIX_hydrolase_CS"/>
</dbReference>
<evidence type="ECO:0000313" key="8">
    <source>
        <dbReference type="Proteomes" id="UP000680206"/>
    </source>
</evidence>
<comment type="cofactor">
    <cofactor evidence="1">
        <name>Mg(2+)</name>
        <dbReference type="ChEBI" id="CHEBI:18420"/>
    </cofactor>
</comment>
<evidence type="ECO:0000313" key="7">
    <source>
        <dbReference type="EMBL" id="MBO2461471.1"/>
    </source>
</evidence>
<reference evidence="7 8" key="1">
    <citation type="submission" date="2021-03" db="EMBL/GenBank/DDBJ databases">
        <title>Actinomadura violae sp. nov., isolated from lichen in Thailand.</title>
        <authorList>
            <person name="Kanchanasin P."/>
            <person name="Saeng-In P."/>
            <person name="Phongsopitanun W."/>
            <person name="Yuki M."/>
            <person name="Kudo T."/>
            <person name="Ohkuma M."/>
            <person name="Tanasupawat S."/>
        </authorList>
    </citation>
    <scope>NUCLEOTIDE SEQUENCE [LARGE SCALE GENOMIC DNA]</scope>
    <source>
        <strain evidence="7 8">LCR2-06</strain>
    </source>
</reference>
<dbReference type="Pfam" id="PF00293">
    <property type="entry name" value="NUDIX"/>
    <property type="match status" value="1"/>
</dbReference>
<protein>
    <submittedName>
        <fullName evidence="7">NUDIX domain-containing protein</fullName>
    </submittedName>
</protein>
<dbReference type="PROSITE" id="PS51462">
    <property type="entry name" value="NUDIX"/>
    <property type="match status" value="1"/>
</dbReference>
<dbReference type="Gene3D" id="3.90.79.10">
    <property type="entry name" value="Nucleoside Triphosphate Pyrophosphohydrolase"/>
    <property type="match status" value="1"/>
</dbReference>
<keyword evidence="4" id="KW-0460">Magnesium</keyword>
<dbReference type="InterPro" id="IPR015797">
    <property type="entry name" value="NUDIX_hydrolase-like_dom_sf"/>
</dbReference>
<dbReference type="Proteomes" id="UP000680206">
    <property type="component" value="Unassembled WGS sequence"/>
</dbReference>
<evidence type="ECO:0000256" key="2">
    <source>
        <dbReference type="ARBA" id="ARBA00005582"/>
    </source>
</evidence>
<sequence>MSLTQGLVPPRTPLWRFLDRELSTGVRRVRATYRSRLPARPLILPGPGVGYEAGTIGTAIDQRLQLAFTCSSPVDAATLLGVEGCVLAAEQSGDPAVRAIAETGRHLMAELAAAVRSMRLDDRRARLTTASRALCEDGIVPSPRLREAARVIVLDKDDHVLLLRYEENDGFWAVPGGSLEPAETYAEAAHRELQEELGLIDVNLGPELAIRTKDHLVGGVTARQIERYFVAVVDPAAVDPALASQPDAIVVRQWWSLLKMQSTDQTIYPLGLAELVTDYLQNGAPTAPFELAG</sequence>
<dbReference type="InterPro" id="IPR020476">
    <property type="entry name" value="Nudix_hydrolase"/>
</dbReference>
<name>A0ABS3RXI1_9ACTN</name>
<keyword evidence="3 5" id="KW-0378">Hydrolase</keyword>
<gene>
    <name evidence="7" type="ORF">J4709_28205</name>
</gene>
<evidence type="ECO:0000256" key="3">
    <source>
        <dbReference type="ARBA" id="ARBA00022801"/>
    </source>
</evidence>
<dbReference type="PANTHER" id="PTHR43046">
    <property type="entry name" value="GDP-MANNOSE MANNOSYL HYDROLASE"/>
    <property type="match status" value="1"/>
</dbReference>
<dbReference type="EMBL" id="JAGEPF010000018">
    <property type="protein sequence ID" value="MBO2461471.1"/>
    <property type="molecule type" value="Genomic_DNA"/>
</dbReference>
<dbReference type="PRINTS" id="PR00502">
    <property type="entry name" value="NUDIXFAMILY"/>
</dbReference>
<dbReference type="RefSeq" id="WP_208244832.1">
    <property type="nucleotide sequence ID" value="NZ_JAGEPF010000018.1"/>
</dbReference>
<dbReference type="CDD" id="cd04685">
    <property type="entry name" value="NUDIX_Hydrolase"/>
    <property type="match status" value="1"/>
</dbReference>
<dbReference type="PROSITE" id="PS00893">
    <property type="entry name" value="NUDIX_BOX"/>
    <property type="match status" value="1"/>
</dbReference>
<evidence type="ECO:0000256" key="1">
    <source>
        <dbReference type="ARBA" id="ARBA00001946"/>
    </source>
</evidence>